<proteinExistence type="inferred from homology"/>
<dbReference type="AlphaFoldDB" id="A0AAV0BSN6"/>
<comment type="function">
    <text evidence="13">DNA-dependent RNA polymerase catalyzes the transcription of DNA into RNA using the four ribonucleoside triphosphates as substrates.</text>
</comment>
<accession>A0AAV0BSN6</accession>
<dbReference type="GO" id="GO:0000428">
    <property type="term" value="C:DNA-directed RNA polymerase complex"/>
    <property type="evidence" value="ECO:0007669"/>
    <property type="project" value="UniProtKB-KW"/>
</dbReference>
<gene>
    <name evidence="21" type="ORF">PPACK8108_LOCUS24786</name>
</gene>
<dbReference type="InterPro" id="IPR007642">
    <property type="entry name" value="RNA_pol_Rpb2_2"/>
</dbReference>
<dbReference type="GO" id="GO:0032549">
    <property type="term" value="F:ribonucleoside binding"/>
    <property type="evidence" value="ECO:0007669"/>
    <property type="project" value="InterPro"/>
</dbReference>
<evidence type="ECO:0000256" key="3">
    <source>
        <dbReference type="ARBA" id="ARBA00022478"/>
    </source>
</evidence>
<evidence type="ECO:0000259" key="19">
    <source>
        <dbReference type="Pfam" id="PF04565"/>
    </source>
</evidence>
<keyword evidence="7" id="KW-0863">Zinc-finger</keyword>
<dbReference type="InterPro" id="IPR007644">
    <property type="entry name" value="RNA_pol_bsu_protrusion"/>
</dbReference>
<sequence>MSSSQATDRNAVASSSTILEGPPPSSSSFNTLQREKTFRNPSNRHTQNPAIHELVAPHIQSFNALFGAQDGSPGLIGLAVEDLPSKVVFDSRSKAKDGTALPRNRLEFKISEVFVSNPMTFEKGDASRDRVYPYEARERLSTYAGKLSAKITWSLNHGTPQSEHRDFGLLPIMVKSEKCNIKHMPPRKLINHHEESEEMGGYFVVNGNEKLIRCLIIPRRNHVMAIVRPVFVKRGNFYTQFACQVRGVRIDQTSQTNTLHYLSNGNLTFRFSWRKSEYIIPVVLLLKALVGGSDQEIFAGLTQNKFDDTFRTDRIELLLRNFKHYNLFTSTSCREFLGQKFKVVLGCPEDWTDEKIGVYLIDRVVLVHLKDYMSKYRFLLFMIQKLYSLVAGECCADNPDSPQHQEILLPGHLLSSVLKERFEEYLIGICSQIAGDVRKGLTSVNFFDPKFITKSLQKVYSDIGRRVTFFLATGNLVSPSGLDLQQTSGFTLIAEKLNFYRYISHFRSVHRGAFFAELKTTAVRKLLPEAWGFLCPVHTPDGAPCGLLNHFAHKCKIITACSSVKNIPALLISLGMSQPFDKTVDPINYICVQLDGEIIGWATPSLCTRISTALRVWKTEGLESVPPELEIGLVPQSKGGQFPGLFLFSTPARMMRPVTLLLNGRIDLVGSFEQVYLEIACSKEEVATGISSHLEISPTHMLSLLANLTPFSDFNQSPRNMYQCQMSKQTMGTPSTVINHRTDNKLYRLQTGQTPIVRPTLHDVYNMDHFPNGTNAIVAVISYTGYDMEDAMILNKSAHERDFAYGTIYKSHIVDIHPTSAGRSSCEKHFGLGSSPVNSITADASFQKMVEKVDSDGIARIGTKLKFGDPLCAYVDRVTGRTHWEKYKGDEEAILDEVRLIGNDSASKECTKIHFKLRVPRPPVIGDKFSSRHGQKGVCSQKWPSIDMPFSESGIQPDVIINPHAFPSRMTIGMFVESLAGKAGAMHGIAQDATPFRFSEQDTPSSYFGEQLLAAGYNYHGNEPMYSGITGEEFAADIYIGVVFYQRLRHMVGDKWQVRTTGKVDQLTRQPVKGRRRGGGIRFGEMERDALLAHGTSFLLQDRLMNCSDYSTAWICKRCGLLVSLGYDLDYVGNNGLENKSWDLLESVKIRGPNGEYCRICEAEELKVGLIGRGSSLESMVGKLNSQMDVIAIPYVFRYLIAELMAMGIKITLKVES</sequence>
<dbReference type="Gene3D" id="2.40.270.10">
    <property type="entry name" value="DNA-directed RNA polymerase, subunit 2, domain 6"/>
    <property type="match status" value="1"/>
</dbReference>
<dbReference type="InterPro" id="IPR037034">
    <property type="entry name" value="RNA_pol_Rpb2_2_sf"/>
</dbReference>
<dbReference type="Gene3D" id="3.90.1110.10">
    <property type="entry name" value="RNA polymerase Rpb2, domain 2"/>
    <property type="match status" value="1"/>
</dbReference>
<dbReference type="GO" id="GO:0003899">
    <property type="term" value="F:DNA-directed RNA polymerase activity"/>
    <property type="evidence" value="ECO:0007669"/>
    <property type="project" value="UniProtKB-EC"/>
</dbReference>
<evidence type="ECO:0000259" key="16">
    <source>
        <dbReference type="Pfam" id="PF04560"/>
    </source>
</evidence>
<evidence type="ECO:0000256" key="12">
    <source>
        <dbReference type="RuleBase" id="RU000434"/>
    </source>
</evidence>
<dbReference type="GO" id="GO:0008270">
    <property type="term" value="F:zinc ion binding"/>
    <property type="evidence" value="ECO:0007669"/>
    <property type="project" value="UniProtKB-KW"/>
</dbReference>
<protein>
    <recommendedName>
        <fullName evidence="13">DNA-directed RNA polymerase subunit beta</fullName>
        <ecNumber evidence="13">2.7.7.6</ecNumber>
    </recommendedName>
</protein>
<dbReference type="Pfam" id="PF06883">
    <property type="entry name" value="RNA_pol_Rpa2_4"/>
    <property type="match status" value="1"/>
</dbReference>
<evidence type="ECO:0000259" key="20">
    <source>
        <dbReference type="Pfam" id="PF06883"/>
    </source>
</evidence>
<evidence type="ECO:0000313" key="21">
    <source>
        <dbReference type="EMBL" id="CAH7689657.1"/>
    </source>
</evidence>
<comment type="catalytic activity">
    <reaction evidence="11">
        <text>RNA(n) + a ribonucleoside 5'-triphosphate = RNA(n+1) + diphosphate</text>
        <dbReference type="Rhea" id="RHEA:21248"/>
        <dbReference type="Rhea" id="RHEA-COMP:14527"/>
        <dbReference type="Rhea" id="RHEA-COMP:17342"/>
        <dbReference type="ChEBI" id="CHEBI:33019"/>
        <dbReference type="ChEBI" id="CHEBI:61557"/>
        <dbReference type="ChEBI" id="CHEBI:140395"/>
        <dbReference type="EC" id="2.7.7.6"/>
    </reaction>
    <physiologicalReaction direction="left-to-right" evidence="11">
        <dbReference type="Rhea" id="RHEA:21249"/>
    </physiologicalReaction>
</comment>
<reference evidence="21" key="1">
    <citation type="submission" date="2022-06" db="EMBL/GenBank/DDBJ databases">
        <authorList>
            <consortium name="SYNGENTA / RWTH Aachen University"/>
        </authorList>
    </citation>
    <scope>NUCLEOTIDE SEQUENCE</scope>
</reference>
<evidence type="ECO:0000313" key="22">
    <source>
        <dbReference type="Proteomes" id="UP001153365"/>
    </source>
</evidence>
<keyword evidence="9 13" id="KW-0804">Transcription</keyword>
<feature type="domain" description="RNA polymerase Rpb2" evidence="17">
    <location>
        <begin position="219"/>
        <end position="407"/>
    </location>
</feature>
<dbReference type="SUPFAM" id="SSF64484">
    <property type="entry name" value="beta and beta-prime subunits of DNA dependent RNA-polymerase"/>
    <property type="match status" value="1"/>
</dbReference>
<comment type="similarity">
    <text evidence="2 12">Belongs to the RNA polymerase beta chain family.</text>
</comment>
<evidence type="ECO:0000256" key="5">
    <source>
        <dbReference type="ARBA" id="ARBA00022695"/>
    </source>
</evidence>
<dbReference type="FunFam" id="3.90.1100.10:FF:000016">
    <property type="entry name" value="DNA-directed RNA polymerase subunit beta"/>
    <property type="match status" value="1"/>
</dbReference>
<dbReference type="GO" id="GO:0005730">
    <property type="term" value="C:nucleolus"/>
    <property type="evidence" value="ECO:0007669"/>
    <property type="project" value="UniProtKB-SubCell"/>
</dbReference>
<dbReference type="GO" id="GO:0003677">
    <property type="term" value="F:DNA binding"/>
    <property type="evidence" value="ECO:0007669"/>
    <property type="project" value="InterPro"/>
</dbReference>
<keyword evidence="4 13" id="KW-0808">Transferase</keyword>
<dbReference type="Pfam" id="PF00562">
    <property type="entry name" value="RNA_pol_Rpb2_6"/>
    <property type="match status" value="1"/>
</dbReference>
<dbReference type="FunFam" id="2.40.270.10:FF:000011">
    <property type="entry name" value="DNA-directed RNA polymerase subunit beta"/>
    <property type="match status" value="1"/>
</dbReference>
<evidence type="ECO:0000259" key="15">
    <source>
        <dbReference type="Pfam" id="PF00562"/>
    </source>
</evidence>
<dbReference type="Pfam" id="PF04560">
    <property type="entry name" value="RNA_pol_Rpb2_7"/>
    <property type="match status" value="1"/>
</dbReference>
<dbReference type="GO" id="GO:0006351">
    <property type="term" value="P:DNA-templated transcription"/>
    <property type="evidence" value="ECO:0007669"/>
    <property type="project" value="InterPro"/>
</dbReference>
<dbReference type="PANTHER" id="PTHR20856">
    <property type="entry name" value="DNA-DIRECTED RNA POLYMERASE I SUBUNIT 2"/>
    <property type="match status" value="1"/>
</dbReference>
<keyword evidence="10" id="KW-0539">Nucleus</keyword>
<evidence type="ECO:0000256" key="8">
    <source>
        <dbReference type="ARBA" id="ARBA00022833"/>
    </source>
</evidence>
<dbReference type="InterPro" id="IPR015712">
    <property type="entry name" value="DNA-dir_RNA_pol_su2"/>
</dbReference>
<dbReference type="Pfam" id="PF04565">
    <property type="entry name" value="RNA_pol_Rpb2_3"/>
    <property type="match status" value="1"/>
</dbReference>
<dbReference type="Gene3D" id="3.90.1070.20">
    <property type="match status" value="1"/>
</dbReference>
<dbReference type="InterPro" id="IPR037033">
    <property type="entry name" value="DNA-dir_RNAP_su2_hyb_sf"/>
</dbReference>
<evidence type="ECO:0000256" key="2">
    <source>
        <dbReference type="ARBA" id="ARBA00006835"/>
    </source>
</evidence>
<evidence type="ECO:0000256" key="13">
    <source>
        <dbReference type="RuleBase" id="RU363031"/>
    </source>
</evidence>
<organism evidence="21 22">
    <name type="scientific">Phakopsora pachyrhizi</name>
    <name type="common">Asian soybean rust disease fungus</name>
    <dbReference type="NCBI Taxonomy" id="170000"/>
    <lineage>
        <taxon>Eukaryota</taxon>
        <taxon>Fungi</taxon>
        <taxon>Dikarya</taxon>
        <taxon>Basidiomycota</taxon>
        <taxon>Pucciniomycotina</taxon>
        <taxon>Pucciniomycetes</taxon>
        <taxon>Pucciniales</taxon>
        <taxon>Phakopsoraceae</taxon>
        <taxon>Phakopsora</taxon>
    </lineage>
</organism>
<feature type="domain" description="RNA polymerase beta subunit protrusion" evidence="18">
    <location>
        <begin position="53"/>
        <end position="440"/>
    </location>
</feature>
<dbReference type="PROSITE" id="PS01166">
    <property type="entry name" value="RNA_POL_BETA"/>
    <property type="match status" value="1"/>
</dbReference>
<dbReference type="InterPro" id="IPR007120">
    <property type="entry name" value="DNA-dir_RNAP_su2_dom"/>
</dbReference>
<evidence type="ECO:0000256" key="7">
    <source>
        <dbReference type="ARBA" id="ARBA00022771"/>
    </source>
</evidence>
<comment type="subcellular location">
    <subcellularLocation>
        <location evidence="1">Nucleus</location>
        <location evidence="1">Nucleolus</location>
    </subcellularLocation>
</comment>
<feature type="domain" description="RNA polymerase Rpb2" evidence="16">
    <location>
        <begin position="1079"/>
        <end position="1214"/>
    </location>
</feature>
<evidence type="ECO:0000256" key="6">
    <source>
        <dbReference type="ARBA" id="ARBA00022723"/>
    </source>
</evidence>
<dbReference type="InterPro" id="IPR007641">
    <property type="entry name" value="RNA_pol_Rpb2_7"/>
</dbReference>
<evidence type="ECO:0000256" key="4">
    <source>
        <dbReference type="ARBA" id="ARBA00022679"/>
    </source>
</evidence>
<name>A0AAV0BSN6_PHAPC</name>
<feature type="region of interest" description="Disordered" evidence="14">
    <location>
        <begin position="1"/>
        <end position="31"/>
    </location>
</feature>
<feature type="domain" description="RNA polymerase Rpb2" evidence="19">
    <location>
        <begin position="493"/>
        <end position="557"/>
    </location>
</feature>
<dbReference type="Pfam" id="PF04563">
    <property type="entry name" value="RNA_pol_Rpb2_1"/>
    <property type="match status" value="1"/>
</dbReference>
<evidence type="ECO:0000256" key="11">
    <source>
        <dbReference type="ARBA" id="ARBA00047768"/>
    </source>
</evidence>
<dbReference type="Proteomes" id="UP001153365">
    <property type="component" value="Unassembled WGS sequence"/>
</dbReference>
<dbReference type="FunFam" id="3.90.1110.10:FF:000007">
    <property type="entry name" value="DNA-directed RNA polymerase subunit beta"/>
    <property type="match status" value="1"/>
</dbReference>
<dbReference type="CDD" id="cd00653">
    <property type="entry name" value="RNA_pol_B_RPB2"/>
    <property type="match status" value="1"/>
</dbReference>
<dbReference type="Gene3D" id="2.40.50.150">
    <property type="match status" value="1"/>
</dbReference>
<dbReference type="EC" id="2.7.7.6" evidence="13"/>
<dbReference type="InterPro" id="IPR014724">
    <property type="entry name" value="RNA_pol_RPB2_OB-fold"/>
</dbReference>
<keyword evidence="5 13" id="KW-0548">Nucleotidyltransferase</keyword>
<comment type="caution">
    <text evidence="21">The sequence shown here is derived from an EMBL/GenBank/DDBJ whole genome shotgun (WGS) entry which is preliminary data.</text>
</comment>
<feature type="domain" description="DNA-directed RNA polymerase I subunit RPA2" evidence="20">
    <location>
        <begin position="599"/>
        <end position="656"/>
    </location>
</feature>
<keyword evidence="3 13" id="KW-0240">DNA-directed RNA polymerase</keyword>
<dbReference type="InterPro" id="IPR007121">
    <property type="entry name" value="RNA_pol_bsu_CS"/>
</dbReference>
<keyword evidence="22" id="KW-1185">Reference proteome</keyword>
<evidence type="ECO:0000256" key="9">
    <source>
        <dbReference type="ARBA" id="ARBA00023163"/>
    </source>
</evidence>
<dbReference type="FunFam" id="3.90.1070.20:FF:000003">
    <property type="entry name" value="DNA-directed RNA polymerase subunit beta"/>
    <property type="match status" value="1"/>
</dbReference>
<keyword evidence="6" id="KW-0479">Metal-binding</keyword>
<dbReference type="InterPro" id="IPR009674">
    <property type="entry name" value="Rpa2_dom_4"/>
</dbReference>
<evidence type="ECO:0000256" key="10">
    <source>
        <dbReference type="ARBA" id="ARBA00023242"/>
    </source>
</evidence>
<dbReference type="Pfam" id="PF04561">
    <property type="entry name" value="RNA_pol_Rpb2_2"/>
    <property type="match status" value="1"/>
</dbReference>
<dbReference type="InterPro" id="IPR007645">
    <property type="entry name" value="RNA_pol_Rpb2_3"/>
</dbReference>
<evidence type="ECO:0000259" key="17">
    <source>
        <dbReference type="Pfam" id="PF04561"/>
    </source>
</evidence>
<dbReference type="Gene3D" id="3.90.1800.10">
    <property type="entry name" value="RNA polymerase alpha subunit dimerisation domain"/>
    <property type="match status" value="1"/>
</dbReference>
<dbReference type="Gene3D" id="3.90.1100.10">
    <property type="match status" value="1"/>
</dbReference>
<dbReference type="FunFam" id="3.90.1100.10:FF:000008">
    <property type="entry name" value="DNA-directed RNA polymerase subunit beta"/>
    <property type="match status" value="1"/>
</dbReference>
<keyword evidence="8" id="KW-0862">Zinc</keyword>
<evidence type="ECO:0000256" key="14">
    <source>
        <dbReference type="SAM" id="MobiDB-lite"/>
    </source>
</evidence>
<evidence type="ECO:0000256" key="1">
    <source>
        <dbReference type="ARBA" id="ARBA00004604"/>
    </source>
</evidence>
<evidence type="ECO:0000259" key="18">
    <source>
        <dbReference type="Pfam" id="PF04563"/>
    </source>
</evidence>
<feature type="compositionally biased region" description="Polar residues" evidence="14">
    <location>
        <begin position="1"/>
        <end position="18"/>
    </location>
</feature>
<feature type="domain" description="DNA-directed RNA polymerase subunit 2 hybrid-binding" evidence="15">
    <location>
        <begin position="706"/>
        <end position="1077"/>
    </location>
</feature>
<dbReference type="EMBL" id="CALTRL010006112">
    <property type="protein sequence ID" value="CAH7689657.1"/>
    <property type="molecule type" value="Genomic_DNA"/>
</dbReference>